<evidence type="ECO:0000313" key="2">
    <source>
        <dbReference type="EMBL" id="KAF4340298.1"/>
    </source>
</evidence>
<protein>
    <recommendedName>
        <fullName evidence="4">F-box domain-containing protein</fullName>
    </recommendedName>
</protein>
<accession>A0A9P5AKU3</accession>
<dbReference type="AlphaFoldDB" id="A0A9P5AKU3"/>
<dbReference type="EMBL" id="PVQB02000243">
    <property type="protein sequence ID" value="KAF4340298.1"/>
    <property type="molecule type" value="Genomic_DNA"/>
</dbReference>
<gene>
    <name evidence="2" type="ORF">FBEOM_5809</name>
</gene>
<sequence>MERWRFVAPRKKQQMNLPVLAWDEFGRDPKAFCTGHLSFEAFKFLCNSIEAIKIESNKGTGLPSSQRRLQPLRDRACLEMLPAELLGSIFAILSPEEFMALGLCSQTLWTHAITWAKSGYLWWRNKYSWVDTPIICVGDELQILPEDLYNNLPGLVPDTISQPDQPGPDATLTARRAKILDEFMISCERTPFSYDYLYQEVFSRQIKSAGIPESLHVPMKACLPSFSIETRSKWYLRSLTHQEYIRMEAIVTSDGEATVALPGRRWLTLDILLMWLISWRGDGEQDTWSWEDLKEFEGFTDHNLSDTWHDPTYGPMDHHFWPIWAGPWAGHNLDVVTERELDAGWTDRTDYVEAQAPKLLRLFLGYAMAEDHVNQQYWEEAFRQDGDYWELEVMEYSSSWDGDESDGELITKRMPQSPHEIS</sequence>
<dbReference type="OrthoDB" id="2588098at2759"/>
<comment type="caution">
    <text evidence="2">The sequence shown here is derived from an EMBL/GenBank/DDBJ whole genome shotgun (WGS) entry which is preliminary data.</text>
</comment>
<evidence type="ECO:0008006" key="4">
    <source>
        <dbReference type="Google" id="ProtNLM"/>
    </source>
</evidence>
<evidence type="ECO:0000313" key="3">
    <source>
        <dbReference type="Proteomes" id="UP000730481"/>
    </source>
</evidence>
<dbReference type="Proteomes" id="UP000730481">
    <property type="component" value="Unassembled WGS sequence"/>
</dbReference>
<organism evidence="2 3">
    <name type="scientific">Fusarium beomiforme</name>
    <dbReference type="NCBI Taxonomy" id="44412"/>
    <lineage>
        <taxon>Eukaryota</taxon>
        <taxon>Fungi</taxon>
        <taxon>Dikarya</taxon>
        <taxon>Ascomycota</taxon>
        <taxon>Pezizomycotina</taxon>
        <taxon>Sordariomycetes</taxon>
        <taxon>Hypocreomycetidae</taxon>
        <taxon>Hypocreales</taxon>
        <taxon>Nectriaceae</taxon>
        <taxon>Fusarium</taxon>
        <taxon>Fusarium burgessii species complex</taxon>
    </lineage>
</organism>
<reference evidence="2" key="1">
    <citation type="journal article" date="2017" name="Mycologia">
        <title>Fusarium algeriense, sp. nov., a novel toxigenic crown rot pathogen of durum wheat from Algeria is nested in the Fusarium burgessii species complex.</title>
        <authorList>
            <person name="Laraba I."/>
            <person name="Keddad A."/>
            <person name="Boureghda H."/>
            <person name="Abdallah N."/>
            <person name="Vaughan M.M."/>
            <person name="Proctor R.H."/>
            <person name="Busman M."/>
            <person name="O'Donnell K."/>
        </authorList>
    </citation>
    <scope>NUCLEOTIDE SEQUENCE</scope>
    <source>
        <strain evidence="2">NRRL 25174</strain>
    </source>
</reference>
<proteinExistence type="predicted"/>
<keyword evidence="3" id="KW-1185">Reference proteome</keyword>
<evidence type="ECO:0000256" key="1">
    <source>
        <dbReference type="SAM" id="MobiDB-lite"/>
    </source>
</evidence>
<feature type="region of interest" description="Disordered" evidence="1">
    <location>
        <begin position="399"/>
        <end position="422"/>
    </location>
</feature>
<name>A0A9P5AKU3_9HYPO</name>
<reference evidence="2" key="2">
    <citation type="submission" date="2020-02" db="EMBL/GenBank/DDBJ databases">
        <title>Identification and distribution of gene clusters putatively required for synthesis of sphingolipid metabolism inhibitors in phylogenetically diverse species of the filamentous fungus Fusarium.</title>
        <authorList>
            <person name="Kim H.-S."/>
            <person name="Busman M."/>
            <person name="Brown D.W."/>
            <person name="Divon H."/>
            <person name="Uhlig S."/>
            <person name="Proctor R.H."/>
        </authorList>
    </citation>
    <scope>NUCLEOTIDE SEQUENCE</scope>
    <source>
        <strain evidence="2">NRRL 25174</strain>
    </source>
</reference>